<dbReference type="EMBL" id="JANCPR020000012">
    <property type="protein sequence ID" value="MDJ1133070.1"/>
    <property type="molecule type" value="Genomic_DNA"/>
</dbReference>
<dbReference type="InterPro" id="IPR002750">
    <property type="entry name" value="CobE/GbiG_C"/>
</dbReference>
<gene>
    <name evidence="7" type="primary">cobC</name>
    <name evidence="7" type="ORF">NMN56_014075</name>
</gene>
<feature type="domain" description="CobE/GbiG C-terminal" evidence="6">
    <location>
        <begin position="7"/>
        <end position="131"/>
    </location>
</feature>
<feature type="domain" description="Aminotransferase class I/classII large" evidence="5">
    <location>
        <begin position="200"/>
        <end position="525"/>
    </location>
</feature>
<dbReference type="GO" id="GO:0048472">
    <property type="term" value="F:threonine-phosphate decarboxylase activity"/>
    <property type="evidence" value="ECO:0007669"/>
    <property type="project" value="UniProtKB-EC"/>
</dbReference>
<dbReference type="CDD" id="cd00609">
    <property type="entry name" value="AAT_like"/>
    <property type="match status" value="1"/>
</dbReference>
<evidence type="ECO:0000256" key="1">
    <source>
        <dbReference type="ARBA" id="ARBA00001933"/>
    </source>
</evidence>
<keyword evidence="2" id="KW-0663">Pyridoxal phosphate</keyword>
<comment type="cofactor">
    <cofactor evidence="1 3">
        <name>pyridoxal 5'-phosphate</name>
        <dbReference type="ChEBI" id="CHEBI:597326"/>
    </cofactor>
</comment>
<dbReference type="Proteomes" id="UP001214441">
    <property type="component" value="Unassembled WGS sequence"/>
</dbReference>
<feature type="region of interest" description="Disordered" evidence="4">
    <location>
        <begin position="130"/>
        <end position="196"/>
    </location>
</feature>
<dbReference type="InterPro" id="IPR015421">
    <property type="entry name" value="PyrdxlP-dep_Trfase_major"/>
</dbReference>
<dbReference type="Gene3D" id="3.90.1150.10">
    <property type="entry name" value="Aspartate Aminotransferase, domain 1"/>
    <property type="match status" value="1"/>
</dbReference>
<dbReference type="SUPFAM" id="SSF159664">
    <property type="entry name" value="CobE/GbiG C-terminal domain-like"/>
    <property type="match status" value="1"/>
</dbReference>
<dbReference type="InterPro" id="IPR015424">
    <property type="entry name" value="PyrdxlP-dep_Trfase"/>
</dbReference>
<keyword evidence="3" id="KW-0808">Transferase</keyword>
<evidence type="ECO:0000259" key="6">
    <source>
        <dbReference type="Pfam" id="PF01890"/>
    </source>
</evidence>
<comment type="similarity">
    <text evidence="3">Belongs to the class-I pyridoxal-phosphate-dependent aminotransferase family.</text>
</comment>
<name>A0ABT6ZVG9_9ACTN</name>
<evidence type="ECO:0000313" key="7">
    <source>
        <dbReference type="EMBL" id="MDJ1133070.1"/>
    </source>
</evidence>
<dbReference type="RefSeq" id="WP_274044628.1">
    <property type="nucleotide sequence ID" value="NZ_JANCPR020000012.1"/>
</dbReference>
<keyword evidence="8" id="KW-1185">Reference proteome</keyword>
<dbReference type="InterPro" id="IPR036518">
    <property type="entry name" value="CobE/GbiG_C_sf"/>
</dbReference>
<dbReference type="InterPro" id="IPR004839">
    <property type="entry name" value="Aminotransferase_I/II_large"/>
</dbReference>
<protein>
    <recommendedName>
        <fullName evidence="3">Aminotransferase</fullName>
        <ecNumber evidence="3">2.6.1.-</ecNumber>
    </recommendedName>
</protein>
<dbReference type="Gene3D" id="3.30.420.180">
    <property type="entry name" value="CobE/GbiG C-terminal domain"/>
    <property type="match status" value="1"/>
</dbReference>
<dbReference type="InterPro" id="IPR004838">
    <property type="entry name" value="NHTrfase_class1_PyrdxlP-BS"/>
</dbReference>
<organism evidence="7 8">
    <name type="scientific">Streptomyces iconiensis</name>
    <dbReference type="NCBI Taxonomy" id="1384038"/>
    <lineage>
        <taxon>Bacteria</taxon>
        <taxon>Bacillati</taxon>
        <taxon>Actinomycetota</taxon>
        <taxon>Actinomycetes</taxon>
        <taxon>Kitasatosporales</taxon>
        <taxon>Streptomycetaceae</taxon>
        <taxon>Streptomyces</taxon>
    </lineage>
</organism>
<feature type="compositionally biased region" description="Basic and acidic residues" evidence="4">
    <location>
        <begin position="160"/>
        <end position="192"/>
    </location>
</feature>
<dbReference type="InterPro" id="IPR015422">
    <property type="entry name" value="PyrdxlP-dep_Trfase_small"/>
</dbReference>
<dbReference type="Pfam" id="PF01890">
    <property type="entry name" value="CbiG_C"/>
    <property type="match status" value="1"/>
</dbReference>
<reference evidence="7 8" key="1">
    <citation type="submission" date="2023-05" db="EMBL/GenBank/DDBJ databases">
        <title>Streptantibioticus silvisoli sp. nov., acidotolerant actinomycetes 1 from pine litter.</title>
        <authorList>
            <person name="Swiecimska M."/>
            <person name="Golinska P."/>
            <person name="Sangal V."/>
            <person name="Wachnowicz B."/>
            <person name="Goodfellow M."/>
        </authorList>
    </citation>
    <scope>NUCLEOTIDE SEQUENCE [LARGE SCALE GENOMIC DNA]</scope>
    <source>
        <strain evidence="7 8">DSM 42109</strain>
    </source>
</reference>
<evidence type="ECO:0000256" key="2">
    <source>
        <dbReference type="ARBA" id="ARBA00022898"/>
    </source>
</evidence>
<evidence type="ECO:0000313" key="8">
    <source>
        <dbReference type="Proteomes" id="UP001214441"/>
    </source>
</evidence>
<sequence length="533" mass="55185">MSAEQPLTVGVGACEGVGADEVLDLVRAVLEAVGPSAEARVAALATVEARAGEPALVAVAEKLGVPLRAYGSAELARIRVPHPSDFSRAAMGTPSVAEAAALLASGGTLLVPKTRSAPADGAPARATAAVALGTPGAGRNGQDRRDGARRAQHAGPYERYGIRDAQHAGPDGRRAEQAGREPDLRHHGDAEVRGAGAGLTDLAVNVRTGTPPAWLRSRLAESLEGLAAYPDAGAARRAVAARHGVPVDSVLLTAGAAEAFVLVARGIEARCAAVVHPQFTEPEAALLDAGHAVERVLLRADEDFALTPGAVPEAADLVVVGNPTNPTSVLHPAAALAGLAREGRTLVVDEAFIDAVPGERESLVPSLGLLPGRTVVLRSLTKTWGLAGLRIGYVLADPGTVRALARHQPLWPVSAPALTAAEACSTPGALAEAEAAAREFAADRAYLSGRLAEFGHGHEGLRTATPYPEAPFLLVRHPEARAVRERLRGLGFAVRRGDTFPGLGEDWFRMAVRDRATTDRFLTALDTALSHPT</sequence>
<keyword evidence="7" id="KW-0456">Lyase</keyword>
<evidence type="ECO:0000259" key="5">
    <source>
        <dbReference type="Pfam" id="PF00155"/>
    </source>
</evidence>
<dbReference type="PANTHER" id="PTHR42885">
    <property type="entry name" value="HISTIDINOL-PHOSPHATE AMINOTRANSFERASE-RELATED"/>
    <property type="match status" value="1"/>
</dbReference>
<dbReference type="NCBIfam" id="NF005915">
    <property type="entry name" value="PRK07908.1"/>
    <property type="match status" value="1"/>
</dbReference>
<dbReference type="PROSITE" id="PS00105">
    <property type="entry name" value="AA_TRANSFER_CLASS_1"/>
    <property type="match status" value="1"/>
</dbReference>
<dbReference type="SUPFAM" id="SSF53383">
    <property type="entry name" value="PLP-dependent transferases"/>
    <property type="match status" value="1"/>
</dbReference>
<evidence type="ECO:0000256" key="4">
    <source>
        <dbReference type="SAM" id="MobiDB-lite"/>
    </source>
</evidence>
<dbReference type="PANTHER" id="PTHR42885:SF1">
    <property type="entry name" value="THREONINE-PHOSPHATE DECARBOXYLASE"/>
    <property type="match status" value="1"/>
</dbReference>
<proteinExistence type="inferred from homology"/>
<evidence type="ECO:0000256" key="3">
    <source>
        <dbReference type="RuleBase" id="RU000481"/>
    </source>
</evidence>
<keyword evidence="3" id="KW-0032">Aminotransferase</keyword>
<dbReference type="EC" id="2.6.1.-" evidence="3"/>
<accession>A0ABT6ZVG9</accession>
<dbReference type="Gene3D" id="3.40.640.10">
    <property type="entry name" value="Type I PLP-dependent aspartate aminotransferase-like (Major domain)"/>
    <property type="match status" value="1"/>
</dbReference>
<dbReference type="Pfam" id="PF00155">
    <property type="entry name" value="Aminotran_1_2"/>
    <property type="match status" value="1"/>
</dbReference>
<comment type="caution">
    <text evidence="7">The sequence shown here is derived from an EMBL/GenBank/DDBJ whole genome shotgun (WGS) entry which is preliminary data.</text>
</comment>